<dbReference type="EMBL" id="BTSY01000004">
    <property type="protein sequence ID" value="GMT22108.1"/>
    <property type="molecule type" value="Genomic_DNA"/>
</dbReference>
<feature type="transmembrane region" description="Helical" evidence="6">
    <location>
        <begin position="122"/>
        <end position="140"/>
    </location>
</feature>
<dbReference type="InterPro" id="IPR000609">
    <property type="entry name" value="7TM_GPCR_serpentine_rcpt_Srg"/>
</dbReference>
<dbReference type="GO" id="GO:0016020">
    <property type="term" value="C:membrane"/>
    <property type="evidence" value="ECO:0007669"/>
    <property type="project" value="UniProtKB-SubCell"/>
</dbReference>
<dbReference type="Proteomes" id="UP001432322">
    <property type="component" value="Unassembled WGS sequence"/>
</dbReference>
<reference evidence="7" key="1">
    <citation type="submission" date="2023-10" db="EMBL/GenBank/DDBJ databases">
        <title>Genome assembly of Pristionchus species.</title>
        <authorList>
            <person name="Yoshida K."/>
            <person name="Sommer R.J."/>
        </authorList>
    </citation>
    <scope>NUCLEOTIDE SEQUENCE</scope>
    <source>
        <strain evidence="7">RS5133</strain>
    </source>
</reference>
<organism evidence="7 8">
    <name type="scientific">Pristionchus fissidentatus</name>
    <dbReference type="NCBI Taxonomy" id="1538716"/>
    <lineage>
        <taxon>Eukaryota</taxon>
        <taxon>Metazoa</taxon>
        <taxon>Ecdysozoa</taxon>
        <taxon>Nematoda</taxon>
        <taxon>Chromadorea</taxon>
        <taxon>Rhabditida</taxon>
        <taxon>Rhabditina</taxon>
        <taxon>Diplogasteromorpha</taxon>
        <taxon>Diplogasteroidea</taxon>
        <taxon>Neodiplogasteridae</taxon>
        <taxon>Pristionchus</taxon>
    </lineage>
</organism>
<evidence type="ECO:0000256" key="3">
    <source>
        <dbReference type="ARBA" id="ARBA00022692"/>
    </source>
</evidence>
<accession>A0AAV5VV29</accession>
<gene>
    <name evidence="7" type="ORF">PFISCL1PPCAC_13405</name>
</gene>
<protein>
    <recommendedName>
        <fullName evidence="6">Serpentine receptor class gamma</fullName>
    </recommendedName>
</protein>
<evidence type="ECO:0000256" key="6">
    <source>
        <dbReference type="RuleBase" id="RU280813"/>
    </source>
</evidence>
<feature type="non-terminal residue" evidence="7">
    <location>
        <position position="156"/>
    </location>
</feature>
<dbReference type="PANTHER" id="PTHR31552:SF31">
    <property type="entry name" value="SERPENTINE RECEPTOR CLASS GAMMA"/>
    <property type="match status" value="1"/>
</dbReference>
<sequence length="156" mass="17563">IESGVCGILSVIGYVMCMRYPIREEFSWIFRAGYVCNAFSVTAATIAKFYMVLHRFVVMRSGTAVEEVWSTRMSLLLIAILLILSIAKCVPLLFCSYNRVTVNQVVLITYFDNACVSMDKNITSAMYFTYSIATIVLTVLTSRELYKLSRNAEVGT</sequence>
<dbReference type="GO" id="GO:0004888">
    <property type="term" value="F:transmembrane signaling receptor activity"/>
    <property type="evidence" value="ECO:0007669"/>
    <property type="project" value="InterPro"/>
</dbReference>
<keyword evidence="8" id="KW-1185">Reference proteome</keyword>
<dbReference type="Pfam" id="PF02118">
    <property type="entry name" value="Srg"/>
    <property type="match status" value="1"/>
</dbReference>
<keyword evidence="5 6" id="KW-0472">Membrane</keyword>
<evidence type="ECO:0000256" key="5">
    <source>
        <dbReference type="ARBA" id="ARBA00023136"/>
    </source>
</evidence>
<proteinExistence type="inferred from homology"/>
<feature type="non-terminal residue" evidence="7">
    <location>
        <position position="1"/>
    </location>
</feature>
<feature type="transmembrane region" description="Helical" evidence="6">
    <location>
        <begin position="74"/>
        <end position="94"/>
    </location>
</feature>
<dbReference type="AlphaFoldDB" id="A0AAV5VV29"/>
<dbReference type="PANTHER" id="PTHR31552">
    <property type="entry name" value="SERPENTINE RECEPTOR CLASS GAMMA"/>
    <property type="match status" value="1"/>
</dbReference>
<name>A0AAV5VV29_9BILA</name>
<evidence type="ECO:0000313" key="7">
    <source>
        <dbReference type="EMBL" id="GMT22108.1"/>
    </source>
</evidence>
<comment type="subcellular location">
    <subcellularLocation>
        <location evidence="1">Membrane</location>
        <topology evidence="1">Multi-pass membrane protein</topology>
    </subcellularLocation>
</comment>
<feature type="transmembrane region" description="Helical" evidence="6">
    <location>
        <begin position="28"/>
        <end position="53"/>
    </location>
</feature>
<comment type="caution">
    <text evidence="7">The sequence shown here is derived from an EMBL/GenBank/DDBJ whole genome shotgun (WGS) entry which is preliminary data.</text>
</comment>
<evidence type="ECO:0000313" key="8">
    <source>
        <dbReference type="Proteomes" id="UP001432322"/>
    </source>
</evidence>
<evidence type="ECO:0000256" key="4">
    <source>
        <dbReference type="ARBA" id="ARBA00022989"/>
    </source>
</evidence>
<evidence type="ECO:0000256" key="2">
    <source>
        <dbReference type="ARBA" id="ARBA00005692"/>
    </source>
</evidence>
<comment type="caution">
    <text evidence="6">Lacks conserved residue(s) required for the propagation of feature annotation.</text>
</comment>
<keyword evidence="4 6" id="KW-1133">Transmembrane helix</keyword>
<keyword evidence="3 6" id="KW-0812">Transmembrane</keyword>
<comment type="similarity">
    <text evidence="2 6">Belongs to the nematode receptor-like protein srg family.</text>
</comment>
<evidence type="ECO:0000256" key="1">
    <source>
        <dbReference type="ARBA" id="ARBA00004141"/>
    </source>
</evidence>
<dbReference type="GO" id="GO:0007606">
    <property type="term" value="P:sensory perception of chemical stimulus"/>
    <property type="evidence" value="ECO:0007669"/>
    <property type="project" value="UniProtKB-UniRule"/>
</dbReference>